<reference evidence="3" key="1">
    <citation type="submission" date="2016-10" db="EMBL/GenBank/DDBJ databases">
        <authorList>
            <person name="Varghese N."/>
            <person name="Submissions S."/>
        </authorList>
    </citation>
    <scope>NUCLEOTIDE SEQUENCE [LARGE SCALE GENOMIC DNA]</scope>
    <source>
        <strain evidence="3">Nm71</strain>
    </source>
</reference>
<name>A0A1I0FPT7_9PROT</name>
<protein>
    <submittedName>
        <fullName evidence="2">F1/F0 ATPase, subunit 2</fullName>
    </submittedName>
</protein>
<dbReference type="OrthoDB" id="467414at2"/>
<dbReference type="InterPro" id="IPR017581">
    <property type="entry name" value="AtpR-like"/>
</dbReference>
<gene>
    <name evidence="2" type="ORF">SAMN05216326_1428</name>
</gene>
<evidence type="ECO:0000313" key="2">
    <source>
        <dbReference type="EMBL" id="SET60186.1"/>
    </source>
</evidence>
<dbReference type="NCBIfam" id="TIGR03165">
    <property type="entry name" value="F1F0_chp_2"/>
    <property type="match status" value="1"/>
</dbReference>
<organism evidence="2 3">
    <name type="scientific">Nitrosomonas marina</name>
    <dbReference type="NCBI Taxonomy" id="917"/>
    <lineage>
        <taxon>Bacteria</taxon>
        <taxon>Pseudomonadati</taxon>
        <taxon>Pseudomonadota</taxon>
        <taxon>Betaproteobacteria</taxon>
        <taxon>Nitrosomonadales</taxon>
        <taxon>Nitrosomonadaceae</taxon>
        <taxon>Nitrosomonas</taxon>
    </lineage>
</organism>
<proteinExistence type="predicted"/>
<evidence type="ECO:0000313" key="3">
    <source>
        <dbReference type="Proteomes" id="UP000199345"/>
    </source>
</evidence>
<keyword evidence="3" id="KW-1185">Reference proteome</keyword>
<dbReference type="Proteomes" id="UP000199345">
    <property type="component" value="Unassembled WGS sequence"/>
</dbReference>
<evidence type="ECO:0000256" key="1">
    <source>
        <dbReference type="SAM" id="Phobius"/>
    </source>
</evidence>
<dbReference type="AlphaFoldDB" id="A0A1I0FPT7"/>
<keyword evidence="1" id="KW-0812">Transmembrane</keyword>
<keyword evidence="1" id="KW-1133">Transmembrane helix</keyword>
<dbReference type="Pfam" id="PF12966">
    <property type="entry name" value="AtpR"/>
    <property type="match status" value="1"/>
</dbReference>
<feature type="transmembrane region" description="Helical" evidence="1">
    <location>
        <begin position="39"/>
        <end position="59"/>
    </location>
</feature>
<sequence>MHDLLILIALFTGGMMLGVVYFSGLWFTVRHVKNGKHPAFWLILSLILRMALLLTAFYLILSFGYWKDLLVVLAGFVFLRILSVRSMRRQISTNADIREKQL</sequence>
<keyword evidence="1" id="KW-0472">Membrane</keyword>
<dbReference type="EMBL" id="FOIA01000042">
    <property type="protein sequence ID" value="SET60186.1"/>
    <property type="molecule type" value="Genomic_DNA"/>
</dbReference>
<accession>A0A1I0FPT7</accession>
<dbReference type="RefSeq" id="WP_090661545.1">
    <property type="nucleotide sequence ID" value="NZ_FOIA01000042.1"/>
</dbReference>
<feature type="transmembrane region" description="Helical" evidence="1">
    <location>
        <begin position="65"/>
        <end position="82"/>
    </location>
</feature>
<feature type="transmembrane region" description="Helical" evidence="1">
    <location>
        <begin position="6"/>
        <end position="27"/>
    </location>
</feature>